<evidence type="ECO:0000313" key="1">
    <source>
        <dbReference type="EMBL" id="PNP57347.1"/>
    </source>
</evidence>
<reference evidence="1 2" key="1">
    <citation type="submission" date="2017-02" db="EMBL/GenBank/DDBJ databases">
        <title>Genomes of Trichoderma spp. with biocontrol activity.</title>
        <authorList>
            <person name="Gardiner D."/>
            <person name="Kazan K."/>
            <person name="Vos C."/>
            <person name="Harvey P."/>
        </authorList>
    </citation>
    <scope>NUCLEOTIDE SEQUENCE [LARGE SCALE GENOMIC DNA]</scope>
    <source>
        <strain evidence="1 2">Tr1</strain>
    </source>
</reference>
<dbReference type="EMBL" id="MTYI01000027">
    <property type="protein sequence ID" value="PNP57347.1"/>
    <property type="molecule type" value="Genomic_DNA"/>
</dbReference>
<gene>
    <name evidence="1" type="ORF">THARTR1_02344</name>
</gene>
<organism evidence="1 2">
    <name type="scientific">Trichoderma harzianum</name>
    <name type="common">Hypocrea lixii</name>
    <dbReference type="NCBI Taxonomy" id="5544"/>
    <lineage>
        <taxon>Eukaryota</taxon>
        <taxon>Fungi</taxon>
        <taxon>Dikarya</taxon>
        <taxon>Ascomycota</taxon>
        <taxon>Pezizomycotina</taxon>
        <taxon>Sordariomycetes</taxon>
        <taxon>Hypocreomycetidae</taxon>
        <taxon>Hypocreales</taxon>
        <taxon>Hypocreaceae</taxon>
        <taxon>Trichoderma</taxon>
    </lineage>
</organism>
<evidence type="ECO:0000313" key="2">
    <source>
        <dbReference type="Proteomes" id="UP000236290"/>
    </source>
</evidence>
<dbReference type="AlphaFoldDB" id="A0A2K0UHW3"/>
<name>A0A2K0UHW3_TRIHA</name>
<comment type="caution">
    <text evidence="1">The sequence shown here is derived from an EMBL/GenBank/DDBJ whole genome shotgun (WGS) entry which is preliminary data.</text>
</comment>
<sequence length="43" mass="4461">MTPPSVDLTAPNGVKWSQPTGLFINNDFVASSNGETIASIDPA</sequence>
<proteinExistence type="predicted"/>
<accession>A0A2K0UHW3</accession>
<dbReference type="Proteomes" id="UP000236290">
    <property type="component" value="Unassembled WGS sequence"/>
</dbReference>
<dbReference type="OrthoDB" id="3833313at2759"/>
<protein>
    <submittedName>
        <fullName evidence="1">Uncharacterized protein</fullName>
    </submittedName>
</protein>